<organism evidence="2 3">
    <name type="scientific">Armillaria ostoyae</name>
    <name type="common">Armillaria root rot fungus</name>
    <dbReference type="NCBI Taxonomy" id="47428"/>
    <lineage>
        <taxon>Eukaryota</taxon>
        <taxon>Fungi</taxon>
        <taxon>Dikarya</taxon>
        <taxon>Basidiomycota</taxon>
        <taxon>Agaricomycotina</taxon>
        <taxon>Agaricomycetes</taxon>
        <taxon>Agaricomycetidae</taxon>
        <taxon>Agaricales</taxon>
        <taxon>Marasmiineae</taxon>
        <taxon>Physalacriaceae</taxon>
        <taxon>Armillaria</taxon>
    </lineage>
</organism>
<name>A0A284RHM7_ARMOS</name>
<feature type="region of interest" description="Disordered" evidence="1">
    <location>
        <begin position="120"/>
        <end position="139"/>
    </location>
</feature>
<evidence type="ECO:0000313" key="2">
    <source>
        <dbReference type="EMBL" id="SJL08256.1"/>
    </source>
</evidence>
<gene>
    <name evidence="2" type="ORF">ARMOST_11619</name>
</gene>
<evidence type="ECO:0000256" key="1">
    <source>
        <dbReference type="SAM" id="MobiDB-lite"/>
    </source>
</evidence>
<keyword evidence="3" id="KW-1185">Reference proteome</keyword>
<dbReference type="OrthoDB" id="19861at2759"/>
<sequence length="502" mass="56705">MLSKHTLSVHAAFFDVNFEQCGGHLDWLASIMHRCLAYQSLYRINWGSGHSPFVEEEVPRDDGDHRINLKVPKTTWAFHPHHIIEIHFFQKLRTRPFIRREYGQALSDILQAVRTGNENITVGDQDEPESEENLGIGEEEHTDQMSLDTPAGAKRFREEMLDVQADVRERKKQRLQDTGTTFDVDNQVENIDRTDEQAPAEYPNPFQGVESTPKVKGFINTGHPGIGKSIFLYYVLVLRLQASKPTILVTHPDKVTVFLRRGVYSILMTDFEEVIPAIPTTAWCLVDTNESLETVPAPISSTPFFILQAALPKRKHLQWANKTIGILQYVMKPFSLSELIIGYENPISSSTSLSDFDPIRRDRSLDVSETPSEKSLQEYYRQYTPSARFAYQHAGNLDKYTNFVRSLFGQLTVDRMEKLVGAFPLNVDSAGEQILYHILTVTVEAGGQRSVPKIDISSHHLSQLIIEQLQPSYASVGATAPARCCVLGFNLRELLATAVCSE</sequence>
<dbReference type="Proteomes" id="UP000219338">
    <property type="component" value="Unassembled WGS sequence"/>
</dbReference>
<evidence type="ECO:0000313" key="3">
    <source>
        <dbReference type="Proteomes" id="UP000219338"/>
    </source>
</evidence>
<proteinExistence type="predicted"/>
<protein>
    <submittedName>
        <fullName evidence="2">Uncharacterized protein</fullName>
    </submittedName>
</protein>
<reference evidence="3" key="1">
    <citation type="journal article" date="2017" name="Nat. Ecol. Evol.">
        <title>Genome expansion and lineage-specific genetic innovations in the forest pathogenic fungi Armillaria.</title>
        <authorList>
            <person name="Sipos G."/>
            <person name="Prasanna A.N."/>
            <person name="Walter M.C."/>
            <person name="O'Connor E."/>
            <person name="Balint B."/>
            <person name="Krizsan K."/>
            <person name="Kiss B."/>
            <person name="Hess J."/>
            <person name="Varga T."/>
            <person name="Slot J."/>
            <person name="Riley R."/>
            <person name="Boka B."/>
            <person name="Rigling D."/>
            <person name="Barry K."/>
            <person name="Lee J."/>
            <person name="Mihaltcheva S."/>
            <person name="LaButti K."/>
            <person name="Lipzen A."/>
            <person name="Waldron R."/>
            <person name="Moloney N.M."/>
            <person name="Sperisen C."/>
            <person name="Kredics L."/>
            <person name="Vagvoelgyi C."/>
            <person name="Patrignani A."/>
            <person name="Fitzpatrick D."/>
            <person name="Nagy I."/>
            <person name="Doyle S."/>
            <person name="Anderson J.B."/>
            <person name="Grigoriev I.V."/>
            <person name="Gueldener U."/>
            <person name="Muensterkoetter M."/>
            <person name="Nagy L.G."/>
        </authorList>
    </citation>
    <scope>NUCLEOTIDE SEQUENCE [LARGE SCALE GENOMIC DNA]</scope>
    <source>
        <strain evidence="3">C18/9</strain>
    </source>
</reference>
<dbReference type="AlphaFoldDB" id="A0A284RHM7"/>
<accession>A0A284RHM7</accession>
<dbReference type="EMBL" id="FUEG01000009">
    <property type="protein sequence ID" value="SJL08256.1"/>
    <property type="molecule type" value="Genomic_DNA"/>
</dbReference>
<dbReference type="OMA" id="YYRQYTP"/>